<evidence type="ECO:0000313" key="2">
    <source>
        <dbReference type="Proteomes" id="UP000242972"/>
    </source>
</evidence>
<organism evidence="1 2">
    <name type="scientific">Sulfobacillus benefaciens</name>
    <dbReference type="NCBI Taxonomy" id="453960"/>
    <lineage>
        <taxon>Bacteria</taxon>
        <taxon>Bacillati</taxon>
        <taxon>Bacillota</taxon>
        <taxon>Clostridia</taxon>
        <taxon>Eubacteriales</taxon>
        <taxon>Clostridiales Family XVII. Incertae Sedis</taxon>
        <taxon>Sulfobacillus</taxon>
    </lineage>
</organism>
<reference evidence="1 2" key="1">
    <citation type="journal article" date="2014" name="BMC Genomics">
        <title>Comparison of environmental and isolate Sulfobacillus genomes reveals diverse carbon, sulfur, nitrogen, and hydrogen metabolisms.</title>
        <authorList>
            <person name="Justice N.B."/>
            <person name="Norman A."/>
            <person name="Brown C.T."/>
            <person name="Singh A."/>
            <person name="Thomas B.C."/>
            <person name="Banfield J.F."/>
        </authorList>
    </citation>
    <scope>NUCLEOTIDE SEQUENCE [LARGE SCALE GENOMIC DNA]</scope>
    <source>
        <strain evidence="1">AMDSBA4</strain>
    </source>
</reference>
<dbReference type="Proteomes" id="UP000242972">
    <property type="component" value="Unassembled WGS sequence"/>
</dbReference>
<proteinExistence type="predicted"/>
<accession>A0A2T2WSJ7</accession>
<evidence type="ECO:0000313" key="1">
    <source>
        <dbReference type="EMBL" id="PSR25163.1"/>
    </source>
</evidence>
<feature type="non-terminal residue" evidence="1">
    <location>
        <position position="1"/>
    </location>
</feature>
<sequence length="179" mass="20372">DDMPCNPHDLDPFSTWVCWHSRYTLGDSHTYARPQDFLAAITPRIALIFPLYLYDHGSLTVSLASFVGRAPHAEWDSQQVGFAYVLKSTVRQEYGISRITPRIHEKVRRCVEAEVQEYNQYLHGDIYGFLVEAKTVCDHGTVHYDTVDSVWGFYGDDWAANGLAAYLSEEVRPLLQALA</sequence>
<dbReference type="AlphaFoldDB" id="A0A2T2WSJ7"/>
<protein>
    <submittedName>
        <fullName evidence="1">Uncharacterized protein</fullName>
    </submittedName>
</protein>
<dbReference type="EMBL" id="PXYW01000156">
    <property type="protein sequence ID" value="PSR25163.1"/>
    <property type="molecule type" value="Genomic_DNA"/>
</dbReference>
<comment type="caution">
    <text evidence="1">The sequence shown here is derived from an EMBL/GenBank/DDBJ whole genome shotgun (WGS) entry which is preliminary data.</text>
</comment>
<gene>
    <name evidence="1" type="ORF">C7B46_20745</name>
</gene>
<name>A0A2T2WSJ7_9FIRM</name>